<sequence>MGVASIHFVTLCSSQPRRQGSKSIIRVNLAAAKQMGLHLVRQMGMQGKLKAPQRCLPPIDHHQAACTLDSASPETNPSMNLHHNVAGRIMYRAMLIVCKLDKQKKSLEKAILEADRRETNNSLLMDLLISNSKVHQWHLAKKEMGAHTTSSENIEDS</sequence>
<dbReference type="Proteomes" id="UP000030665">
    <property type="component" value="Unassembled WGS sequence"/>
</dbReference>
<organism evidence="1 2">
    <name type="scientific">Trichuris trichiura</name>
    <name type="common">Whipworm</name>
    <name type="synonym">Trichocephalus trichiurus</name>
    <dbReference type="NCBI Taxonomy" id="36087"/>
    <lineage>
        <taxon>Eukaryota</taxon>
        <taxon>Metazoa</taxon>
        <taxon>Ecdysozoa</taxon>
        <taxon>Nematoda</taxon>
        <taxon>Enoplea</taxon>
        <taxon>Dorylaimia</taxon>
        <taxon>Trichinellida</taxon>
        <taxon>Trichuridae</taxon>
        <taxon>Trichuris</taxon>
    </lineage>
</organism>
<accession>A0A077Z8F9</accession>
<protein>
    <submittedName>
        <fullName evidence="1">Uncharacterized protein</fullName>
    </submittedName>
</protein>
<reference evidence="1" key="2">
    <citation type="submission" date="2014-03" db="EMBL/GenBank/DDBJ databases">
        <title>The whipworm genome and dual-species transcriptomics of an intimate host-pathogen interaction.</title>
        <authorList>
            <person name="Foth B.J."/>
            <person name="Tsai I.J."/>
            <person name="Reid A.J."/>
            <person name="Bancroft A.J."/>
            <person name="Nichol S."/>
            <person name="Tracey A."/>
            <person name="Holroyd N."/>
            <person name="Cotton J.A."/>
            <person name="Stanley E.J."/>
            <person name="Zarowiecki M."/>
            <person name="Liu J.Z."/>
            <person name="Huckvale T."/>
            <person name="Cooper P.J."/>
            <person name="Grencis R.K."/>
            <person name="Berriman M."/>
        </authorList>
    </citation>
    <scope>NUCLEOTIDE SEQUENCE [LARGE SCALE GENOMIC DNA]</scope>
</reference>
<evidence type="ECO:0000313" key="2">
    <source>
        <dbReference type="Proteomes" id="UP000030665"/>
    </source>
</evidence>
<gene>
    <name evidence="1" type="ORF">TTRE_0000419701</name>
</gene>
<proteinExistence type="predicted"/>
<dbReference type="AlphaFoldDB" id="A0A077Z8F9"/>
<name>A0A077Z8F9_TRITR</name>
<keyword evidence="2" id="KW-1185">Reference proteome</keyword>
<evidence type="ECO:0000313" key="1">
    <source>
        <dbReference type="EMBL" id="CDW55923.1"/>
    </source>
</evidence>
<dbReference type="EMBL" id="HG805992">
    <property type="protein sequence ID" value="CDW55923.1"/>
    <property type="molecule type" value="Genomic_DNA"/>
</dbReference>
<reference evidence="1" key="1">
    <citation type="submission" date="2014-01" db="EMBL/GenBank/DDBJ databases">
        <authorList>
            <person name="Aslett M."/>
        </authorList>
    </citation>
    <scope>NUCLEOTIDE SEQUENCE</scope>
</reference>